<keyword evidence="3" id="KW-1185">Reference proteome</keyword>
<sequence>MGPLEGSRTIKLLTFPKLQGRSWVLDGEEFEVIPHSSGNLSNSSPTQPPAKRFQSQVIPSTPRNFQPTLATIPTSIPLASPHSSHTRPSLNPAVRPYPVKKSRNSPIVNSQQLQPDASTSRRREELSPLLFPATKVFQRRDQWPIQVTREDPNTASDNQDAVARLFRRVDRNSRQVIMYDNDRTIPGTSSEEIAAKFAWYEDELINDFQKAFDYLGEDN</sequence>
<dbReference type="AlphaFoldDB" id="A0A9Q3I4U1"/>
<name>A0A9Q3I4U1_9BASI</name>
<accession>A0A9Q3I4U1</accession>
<dbReference type="Proteomes" id="UP000765509">
    <property type="component" value="Unassembled WGS sequence"/>
</dbReference>
<evidence type="ECO:0000313" key="2">
    <source>
        <dbReference type="EMBL" id="MBW0529736.1"/>
    </source>
</evidence>
<evidence type="ECO:0000313" key="3">
    <source>
        <dbReference type="Proteomes" id="UP000765509"/>
    </source>
</evidence>
<comment type="caution">
    <text evidence="2">The sequence shown here is derived from an EMBL/GenBank/DDBJ whole genome shotgun (WGS) entry which is preliminary data.</text>
</comment>
<gene>
    <name evidence="2" type="ORF">O181_069451</name>
</gene>
<protein>
    <submittedName>
        <fullName evidence="2">Uncharacterized protein</fullName>
    </submittedName>
</protein>
<feature type="compositionally biased region" description="Polar residues" evidence="1">
    <location>
        <begin position="104"/>
        <end position="118"/>
    </location>
</feature>
<proteinExistence type="predicted"/>
<feature type="region of interest" description="Disordered" evidence="1">
    <location>
        <begin position="34"/>
        <end position="55"/>
    </location>
</feature>
<evidence type="ECO:0000256" key="1">
    <source>
        <dbReference type="SAM" id="MobiDB-lite"/>
    </source>
</evidence>
<feature type="compositionally biased region" description="Polar residues" evidence="1">
    <location>
        <begin position="36"/>
        <end position="45"/>
    </location>
</feature>
<reference evidence="2" key="1">
    <citation type="submission" date="2021-03" db="EMBL/GenBank/DDBJ databases">
        <title>Draft genome sequence of rust myrtle Austropuccinia psidii MF-1, a brazilian biotype.</title>
        <authorList>
            <person name="Quecine M.C."/>
            <person name="Pachon D.M.R."/>
            <person name="Bonatelli M.L."/>
            <person name="Correr F.H."/>
            <person name="Franceschini L.M."/>
            <person name="Leite T.F."/>
            <person name="Margarido G.R.A."/>
            <person name="Almeida C.A."/>
            <person name="Ferrarezi J.A."/>
            <person name="Labate C.A."/>
        </authorList>
    </citation>
    <scope>NUCLEOTIDE SEQUENCE</scope>
    <source>
        <strain evidence="2">MF-1</strain>
    </source>
</reference>
<dbReference type="EMBL" id="AVOT02035384">
    <property type="protein sequence ID" value="MBW0529736.1"/>
    <property type="molecule type" value="Genomic_DNA"/>
</dbReference>
<dbReference type="OrthoDB" id="2194665at2759"/>
<organism evidence="2 3">
    <name type="scientific">Austropuccinia psidii MF-1</name>
    <dbReference type="NCBI Taxonomy" id="1389203"/>
    <lineage>
        <taxon>Eukaryota</taxon>
        <taxon>Fungi</taxon>
        <taxon>Dikarya</taxon>
        <taxon>Basidiomycota</taxon>
        <taxon>Pucciniomycotina</taxon>
        <taxon>Pucciniomycetes</taxon>
        <taxon>Pucciniales</taxon>
        <taxon>Sphaerophragmiaceae</taxon>
        <taxon>Austropuccinia</taxon>
    </lineage>
</organism>
<feature type="region of interest" description="Disordered" evidence="1">
    <location>
        <begin position="73"/>
        <end position="125"/>
    </location>
</feature>